<feature type="transmembrane region" description="Helical" evidence="11">
    <location>
        <begin position="741"/>
        <end position="760"/>
    </location>
</feature>
<dbReference type="GO" id="GO:0005886">
    <property type="term" value="C:plasma membrane"/>
    <property type="evidence" value="ECO:0007669"/>
    <property type="project" value="UniProtKB-SubCell"/>
</dbReference>
<feature type="transmembrane region" description="Helical" evidence="11">
    <location>
        <begin position="684"/>
        <end position="703"/>
    </location>
</feature>
<dbReference type="NCBIfam" id="NF009284">
    <property type="entry name" value="PRK12644.1"/>
    <property type="match status" value="1"/>
</dbReference>
<feature type="transmembrane region" description="Helical" evidence="11">
    <location>
        <begin position="208"/>
        <end position="233"/>
    </location>
</feature>
<evidence type="ECO:0000256" key="2">
    <source>
        <dbReference type="ARBA" id="ARBA00022448"/>
    </source>
</evidence>
<feature type="transmembrane region" description="Helical" evidence="11">
    <location>
        <begin position="409"/>
        <end position="430"/>
    </location>
</feature>
<feature type="transmembrane region" description="Helical" evidence="11">
    <location>
        <begin position="300"/>
        <end position="319"/>
    </location>
</feature>
<feature type="domain" description="MrpA C-terminal/MbhD" evidence="15">
    <location>
        <begin position="604"/>
        <end position="668"/>
    </location>
</feature>
<feature type="transmembrane region" description="Helical" evidence="11">
    <location>
        <begin position="273"/>
        <end position="293"/>
    </location>
</feature>
<evidence type="ECO:0000256" key="5">
    <source>
        <dbReference type="ARBA" id="ARBA00022692"/>
    </source>
</evidence>
<accession>A0A2V1K9P6</accession>
<dbReference type="InterPro" id="IPR050616">
    <property type="entry name" value="CPA3_Na-H_Antiporter_A"/>
</dbReference>
<evidence type="ECO:0000313" key="18">
    <source>
        <dbReference type="Proteomes" id="UP000245283"/>
    </source>
</evidence>
<feature type="domain" description="MrpA C-terminal/MbhE" evidence="16">
    <location>
        <begin position="678"/>
        <end position="758"/>
    </location>
</feature>
<dbReference type="AlphaFoldDB" id="A0A2V1K9P6"/>
<feature type="transmembrane region" description="Helical" evidence="11">
    <location>
        <begin position="73"/>
        <end position="92"/>
    </location>
</feature>
<keyword evidence="2" id="KW-0813">Transport</keyword>
<feature type="transmembrane region" description="Helical" evidence="11">
    <location>
        <begin position="493"/>
        <end position="517"/>
    </location>
</feature>
<dbReference type="GO" id="GO:0015297">
    <property type="term" value="F:antiporter activity"/>
    <property type="evidence" value="ECO:0007669"/>
    <property type="project" value="UniProtKB-KW"/>
</dbReference>
<dbReference type="Pfam" id="PF04039">
    <property type="entry name" value="MnhB"/>
    <property type="match status" value="1"/>
</dbReference>
<feature type="transmembrane region" description="Helical" evidence="11">
    <location>
        <begin position="161"/>
        <end position="182"/>
    </location>
</feature>
<feature type="transmembrane region" description="Helical" evidence="11">
    <location>
        <begin position="827"/>
        <end position="850"/>
    </location>
</feature>
<evidence type="ECO:0000256" key="6">
    <source>
        <dbReference type="ARBA" id="ARBA00022989"/>
    </source>
</evidence>
<evidence type="ECO:0000256" key="1">
    <source>
        <dbReference type="ARBA" id="ARBA00004651"/>
    </source>
</evidence>
<evidence type="ECO:0000256" key="7">
    <source>
        <dbReference type="ARBA" id="ARBA00023065"/>
    </source>
</evidence>
<dbReference type="GO" id="GO:0006811">
    <property type="term" value="P:monoatomic ion transport"/>
    <property type="evidence" value="ECO:0007669"/>
    <property type="project" value="UniProtKB-KW"/>
</dbReference>
<dbReference type="Pfam" id="PF00662">
    <property type="entry name" value="Proton_antipo_N"/>
    <property type="match status" value="1"/>
</dbReference>
<evidence type="ECO:0000256" key="11">
    <source>
        <dbReference type="SAM" id="Phobius"/>
    </source>
</evidence>
<dbReference type="RefSeq" id="WP_109093991.1">
    <property type="nucleotide sequence ID" value="NZ_QETB01000004.1"/>
</dbReference>
<evidence type="ECO:0000256" key="10">
    <source>
        <dbReference type="SAM" id="MobiDB-lite"/>
    </source>
</evidence>
<feature type="transmembrane region" description="Helical" evidence="11">
    <location>
        <begin position="325"/>
        <end position="349"/>
    </location>
</feature>
<feature type="transmembrane region" description="Helical" evidence="11">
    <location>
        <begin position="128"/>
        <end position="149"/>
    </location>
</feature>
<sequence length="1047" mass="112040">MPALLLLFVLGALCAPLVMNRGRLGFIFLSAIPGLATLWFLWQLPAAFRGEVYTQTVHWLPQLGFSFDVRIDALATVMALLVTGVGTLVLLYSARYFSETASHLGRFAGVFVAFSGAMLGLVTTDNTLALYMFWELTTVFSFLLIGHYSSRASSRRAAMQAIIVTTFGGLAMLIGIIMLGMMPGGSFSLSQIVSTAQAGHLGYGHPELLAAAVVLVLIGAFSKSALIPFHFWLPAAMAAPTPVSAYLHAAAMVKAGVYLVARLAPGLADVAPWQPMVLIAGIGTLLIGGYRALKQYDLKLVLAFGTVSQLGLITIMVGYGNAEMALAGLMMLCAHALFKSALFLTVGTVDVAMGTRDLRELSGLGHKMPVVTVFAGIATLSMVGFPPMAGFVAKEAALGALVGGDTTATITWICIALGSALTVAYGLRFWWGAFATKDGIEAKPVGRKSWLMRAPIVILSTLGLILGLASSWWSTLLEHHADTLPGEPGHLALWHGFGWPLLVTLGVFAAGIALFWVQKPIIAFAERHHAKIAADKVYQSILRGLDELSGRVTGATQRGSLPAYLSTIFVFTLVTVVLAALAGGAQLPAGIRLWDSPAQGVVALVVVVAALLAARARRRMKAVLLMGVTGYGIALIYELYGAPDLALTQVLSETITLVVFVLVLRRLPPYFSNRPLRRSRRWRILIAGMTGLAVSLVAVIAAGSRIHEPISKLFAEEGYSFGYGRNIVNVTLVDIRAWDTLSETSVLVVCAMGIASLLFVRDRTGRTDRLRNILGPAQSRVREQFQQIVDSHQYPAASLQSELPAQEGRERRWLSTVVRRGVASHPVILVVGTRIVFYSIVMVSLFLLFSGHNQPGGGFAGGLLAGIAFALRYLAGGRFELGAALPVLPSYLMGSGLLFIVVAVIAPVLVGGSPLQTAMIDFTLPAFGSVHFATALIFDIGVYLAVVGLSLEILRSLGGEIDRHGELEGLQGPDDLIIVPHEDDRAALKHEMEAEEMIREDEESADNTRSNNTGKRLSPAAVERAHRDLASSPHESPLNEWERGGAK</sequence>
<dbReference type="Pfam" id="PF20501">
    <property type="entry name" value="MbhE"/>
    <property type="match status" value="1"/>
</dbReference>
<dbReference type="InterPro" id="IPR046806">
    <property type="entry name" value="MrpA_C/MbhE"/>
</dbReference>
<feature type="transmembrane region" description="Helical" evidence="11">
    <location>
        <begin position="450"/>
        <end position="473"/>
    </location>
</feature>
<gene>
    <name evidence="17" type="ORF">DD236_08805</name>
</gene>
<dbReference type="Pfam" id="PF00361">
    <property type="entry name" value="Proton_antipo_M"/>
    <property type="match status" value="1"/>
</dbReference>
<feature type="compositionally biased region" description="Acidic residues" evidence="10">
    <location>
        <begin position="996"/>
        <end position="1005"/>
    </location>
</feature>
<comment type="caution">
    <text evidence="17">The sequence shown here is derived from an EMBL/GenBank/DDBJ whole genome shotgun (WGS) entry which is preliminary data.</text>
</comment>
<feature type="domain" description="Na+/H+ antiporter MnhB subunit-related protein" evidence="14">
    <location>
        <begin position="828"/>
        <end position="950"/>
    </location>
</feature>
<feature type="transmembrane region" description="Helical" evidence="11">
    <location>
        <begin position="597"/>
        <end position="615"/>
    </location>
</feature>
<keyword evidence="7" id="KW-0406">Ion transport</keyword>
<feature type="transmembrane region" description="Helical" evidence="11">
    <location>
        <begin position="104"/>
        <end position="122"/>
    </location>
</feature>
<keyword evidence="4" id="KW-1003">Cell membrane</keyword>
<dbReference type="OrthoDB" id="9811798at2"/>
<feature type="transmembrane region" description="Helical" evidence="11">
    <location>
        <begin position="561"/>
        <end position="585"/>
    </location>
</feature>
<dbReference type="PANTHER" id="PTHR43373:SF1">
    <property type="entry name" value="NA(+)_H(+) ANTIPORTER SUBUNIT A"/>
    <property type="match status" value="1"/>
</dbReference>
<dbReference type="PRINTS" id="PR01434">
    <property type="entry name" value="NADHDHGNASE5"/>
</dbReference>
<name>A0A2V1K9P6_9ACTO</name>
<feature type="transmembrane region" description="Helical" evidence="11">
    <location>
        <begin position="887"/>
        <end position="910"/>
    </location>
</feature>
<dbReference type="InterPro" id="IPR001750">
    <property type="entry name" value="ND/Mrp_TM"/>
</dbReference>
<evidence type="ECO:0000313" key="17">
    <source>
        <dbReference type="EMBL" id="PWF26164.1"/>
    </source>
</evidence>
<keyword evidence="3" id="KW-0050">Antiport</keyword>
<evidence type="ECO:0000259" key="14">
    <source>
        <dbReference type="Pfam" id="PF04039"/>
    </source>
</evidence>
<comment type="subcellular location">
    <subcellularLocation>
        <location evidence="1">Cell membrane</location>
        <topology evidence="1">Multi-pass membrane protein</topology>
    </subcellularLocation>
    <subcellularLocation>
        <location evidence="9">Membrane</location>
        <topology evidence="9">Multi-pass membrane protein</topology>
    </subcellularLocation>
</comment>
<feature type="domain" description="NADH:quinone oxidoreductase/Mrp antiporter transmembrane" evidence="12">
    <location>
        <begin position="126"/>
        <end position="412"/>
    </location>
</feature>
<feature type="domain" description="NADH-Ubiquinone oxidoreductase (complex I) chain 5 N-terminal" evidence="13">
    <location>
        <begin position="62"/>
        <end position="107"/>
    </location>
</feature>
<organism evidence="17 18">
    <name type="scientific">Ancrocorticia populi</name>
    <dbReference type="NCBI Taxonomy" id="2175228"/>
    <lineage>
        <taxon>Bacteria</taxon>
        <taxon>Bacillati</taxon>
        <taxon>Actinomycetota</taxon>
        <taxon>Actinomycetes</taxon>
        <taxon>Actinomycetales</taxon>
        <taxon>Actinomycetaceae</taxon>
        <taxon>Ancrocorticia</taxon>
    </lineage>
</organism>
<dbReference type="PANTHER" id="PTHR43373">
    <property type="entry name" value="NA(+)/H(+) ANTIPORTER SUBUNIT"/>
    <property type="match status" value="1"/>
</dbReference>
<dbReference type="Pfam" id="PF13244">
    <property type="entry name" value="MbhD"/>
    <property type="match status" value="1"/>
</dbReference>
<evidence type="ECO:0000256" key="4">
    <source>
        <dbReference type="ARBA" id="ARBA00022475"/>
    </source>
</evidence>
<feature type="transmembrane region" description="Helical" evidence="11">
    <location>
        <begin position="370"/>
        <end position="389"/>
    </location>
</feature>
<keyword evidence="18" id="KW-1185">Reference proteome</keyword>
<evidence type="ECO:0000256" key="3">
    <source>
        <dbReference type="ARBA" id="ARBA00022449"/>
    </source>
</evidence>
<proteinExistence type="predicted"/>
<protein>
    <submittedName>
        <fullName evidence="17">Na+/H+ antiporter subunit A</fullName>
    </submittedName>
</protein>
<evidence type="ECO:0000256" key="9">
    <source>
        <dbReference type="RuleBase" id="RU000320"/>
    </source>
</evidence>
<feature type="transmembrane region" description="Helical" evidence="11">
    <location>
        <begin position="930"/>
        <end position="954"/>
    </location>
</feature>
<feature type="transmembrane region" description="Helical" evidence="11">
    <location>
        <begin position="856"/>
        <end position="875"/>
    </location>
</feature>
<keyword evidence="6 11" id="KW-1133">Transmembrane helix</keyword>
<evidence type="ECO:0000259" key="13">
    <source>
        <dbReference type="Pfam" id="PF00662"/>
    </source>
</evidence>
<dbReference type="EMBL" id="QETB01000004">
    <property type="protein sequence ID" value="PWF26164.1"/>
    <property type="molecule type" value="Genomic_DNA"/>
</dbReference>
<evidence type="ECO:0000256" key="8">
    <source>
        <dbReference type="ARBA" id="ARBA00023136"/>
    </source>
</evidence>
<feature type="transmembrane region" description="Helical" evidence="11">
    <location>
        <begin position="622"/>
        <end position="640"/>
    </location>
</feature>
<dbReference type="InterPro" id="IPR001516">
    <property type="entry name" value="Proton_antipo_N"/>
</dbReference>
<feature type="transmembrane region" description="Helical" evidence="11">
    <location>
        <begin position="646"/>
        <end position="664"/>
    </location>
</feature>
<keyword evidence="5 9" id="KW-0812">Transmembrane</keyword>
<dbReference type="InterPro" id="IPR007182">
    <property type="entry name" value="MnhB"/>
</dbReference>
<keyword evidence="8 11" id="KW-0472">Membrane</keyword>
<evidence type="ECO:0000259" key="16">
    <source>
        <dbReference type="Pfam" id="PF20501"/>
    </source>
</evidence>
<feature type="region of interest" description="Disordered" evidence="10">
    <location>
        <begin position="996"/>
        <end position="1047"/>
    </location>
</feature>
<evidence type="ECO:0000259" key="15">
    <source>
        <dbReference type="Pfam" id="PF13244"/>
    </source>
</evidence>
<dbReference type="Proteomes" id="UP000245283">
    <property type="component" value="Unassembled WGS sequence"/>
</dbReference>
<dbReference type="InterPro" id="IPR025383">
    <property type="entry name" value="MrpA_C/MbhD"/>
</dbReference>
<evidence type="ECO:0000259" key="12">
    <source>
        <dbReference type="Pfam" id="PF00361"/>
    </source>
</evidence>
<reference evidence="18" key="1">
    <citation type="submission" date="2018-05" db="EMBL/GenBank/DDBJ databases">
        <authorList>
            <person name="Li Y."/>
        </authorList>
    </citation>
    <scope>NUCLEOTIDE SEQUENCE [LARGE SCALE GENOMIC DNA]</scope>
    <source>
        <strain evidence="18">sk1b4</strain>
    </source>
</reference>